<comment type="subunit">
    <text evidence="15">Homotetramer, assembles in a dimer or dimers configuration with two interfaces.</text>
</comment>
<keyword evidence="12 19" id="KW-0472">Membrane</keyword>
<sequence>KLVPTSSHLFNLILPLTPSDGSTAGPLYTVFLLHPSQPLSHVARLIASSLSPNIPAISFRSASPADPEHSDVEVEWSDSTDIGNFIRSAVTDEHFRIVLTPLKKGHDAVSENARESTEISVSSTNVDQEGDTHPISTTNPDERVITVLVPSFKDRTQFLRRKLHSIDIELKALEKLKLQCDEEAHKGARRMALSGFGGLIVYWVGVARLTFYDYGWDIMEPITYLSGLSTVICGYLWFLYKGREVSYTSVISQSVSTRRAALYRSRGFDMERWSDLLTEQRRIRDEMNRIAEDYDVQWDGSWKLNGNHGTSTGAGADASEPVEVSAETKDKKEREWEKEIIKEQTAKPDAIPRQEVGMGKSEEGAGGDKKRQEDLDRVDKVTPKGGERTK</sequence>
<keyword evidence="5" id="KW-0107">Calcium channel</keyword>
<evidence type="ECO:0000256" key="15">
    <source>
        <dbReference type="ARBA" id="ARBA00044966"/>
    </source>
</evidence>
<dbReference type="OrthoDB" id="278338at2759"/>
<dbReference type="AlphaFoldDB" id="A0A0C9URY8"/>
<keyword evidence="3" id="KW-0813">Transport</keyword>
<evidence type="ECO:0000256" key="16">
    <source>
        <dbReference type="ARBA" id="ARBA00044981"/>
    </source>
</evidence>
<evidence type="ECO:0000256" key="7">
    <source>
        <dbReference type="ARBA" id="ARBA00022792"/>
    </source>
</evidence>
<evidence type="ECO:0000256" key="8">
    <source>
        <dbReference type="ARBA" id="ARBA00022837"/>
    </source>
</evidence>
<dbReference type="PANTHER" id="PTHR13462:SF10">
    <property type="entry name" value="CALCIUM UNIPORTER PROTEIN, MITOCHONDRIAL"/>
    <property type="match status" value="1"/>
</dbReference>
<gene>
    <name evidence="21" type="ORF">M422DRAFT_37504</name>
</gene>
<feature type="domain" description="Calcium uniporter protein C-terminal" evidence="20">
    <location>
        <begin position="151"/>
        <end position="276"/>
    </location>
</feature>
<dbReference type="GO" id="GO:0015292">
    <property type="term" value="F:uniporter activity"/>
    <property type="evidence" value="ECO:0007669"/>
    <property type="project" value="TreeGrafter"/>
</dbReference>
<dbReference type="InterPro" id="IPR039055">
    <property type="entry name" value="MCU_fam"/>
</dbReference>
<evidence type="ECO:0000256" key="18">
    <source>
        <dbReference type="SAM" id="MobiDB-lite"/>
    </source>
</evidence>
<dbReference type="GO" id="GO:0005262">
    <property type="term" value="F:calcium channel activity"/>
    <property type="evidence" value="ECO:0007669"/>
    <property type="project" value="UniProtKB-KW"/>
</dbReference>
<dbReference type="GO" id="GO:1990246">
    <property type="term" value="C:uniplex complex"/>
    <property type="evidence" value="ECO:0007669"/>
    <property type="project" value="TreeGrafter"/>
</dbReference>
<evidence type="ECO:0000256" key="4">
    <source>
        <dbReference type="ARBA" id="ARBA00022568"/>
    </source>
</evidence>
<reference evidence="21 22" key="1">
    <citation type="submission" date="2014-06" db="EMBL/GenBank/DDBJ databases">
        <title>Evolutionary Origins and Diversification of the Mycorrhizal Mutualists.</title>
        <authorList>
            <consortium name="DOE Joint Genome Institute"/>
            <consortium name="Mycorrhizal Genomics Consortium"/>
            <person name="Kohler A."/>
            <person name="Kuo A."/>
            <person name="Nagy L.G."/>
            <person name="Floudas D."/>
            <person name="Copeland A."/>
            <person name="Barry K.W."/>
            <person name="Cichocki N."/>
            <person name="Veneault-Fourrey C."/>
            <person name="LaButti K."/>
            <person name="Lindquist E.A."/>
            <person name="Lipzen A."/>
            <person name="Lundell T."/>
            <person name="Morin E."/>
            <person name="Murat C."/>
            <person name="Riley R."/>
            <person name="Ohm R."/>
            <person name="Sun H."/>
            <person name="Tunlid A."/>
            <person name="Henrissat B."/>
            <person name="Grigoriev I.V."/>
            <person name="Hibbett D.S."/>
            <person name="Martin F."/>
        </authorList>
    </citation>
    <scope>NUCLEOTIDE SEQUENCE [LARGE SCALE GENOMIC DNA]</scope>
    <source>
        <strain evidence="21 22">SS14</strain>
    </source>
</reference>
<evidence type="ECO:0000256" key="10">
    <source>
        <dbReference type="ARBA" id="ARBA00023065"/>
    </source>
</evidence>
<comment type="similarity">
    <text evidence="2">Belongs to the MCU (TC 1.A.77) family.</text>
</comment>
<feature type="region of interest" description="Disordered" evidence="18">
    <location>
        <begin position="114"/>
        <end position="139"/>
    </location>
</feature>
<evidence type="ECO:0000256" key="11">
    <source>
        <dbReference type="ARBA" id="ARBA00023128"/>
    </source>
</evidence>
<feature type="non-terminal residue" evidence="21">
    <location>
        <position position="1"/>
    </location>
</feature>
<name>A0A0C9URY8_SPHS4</name>
<dbReference type="EMBL" id="KN837319">
    <property type="protein sequence ID" value="KIJ27970.1"/>
    <property type="molecule type" value="Genomic_DNA"/>
</dbReference>
<keyword evidence="9 19" id="KW-1133">Transmembrane helix</keyword>
<comment type="catalytic activity">
    <reaction evidence="14">
        <text>Ca(2+)(in) = Ca(2+)(out)</text>
        <dbReference type="Rhea" id="RHEA:29671"/>
        <dbReference type="ChEBI" id="CHEBI:29108"/>
    </reaction>
</comment>
<dbReference type="GO" id="GO:0051560">
    <property type="term" value="P:mitochondrial calcium ion homeostasis"/>
    <property type="evidence" value="ECO:0007669"/>
    <property type="project" value="InterPro"/>
</dbReference>
<evidence type="ECO:0000313" key="22">
    <source>
        <dbReference type="Proteomes" id="UP000054279"/>
    </source>
</evidence>
<evidence type="ECO:0000256" key="2">
    <source>
        <dbReference type="ARBA" id="ARBA00005653"/>
    </source>
</evidence>
<protein>
    <recommendedName>
        <fullName evidence="16">Calcium uniporter protein, mitochondrial</fullName>
    </recommendedName>
</protein>
<evidence type="ECO:0000256" key="17">
    <source>
        <dbReference type="ARBA" id="ARBA00045938"/>
    </source>
</evidence>
<keyword evidence="13" id="KW-0407">Ion channel</keyword>
<evidence type="ECO:0000256" key="14">
    <source>
        <dbReference type="ARBA" id="ARBA00036634"/>
    </source>
</evidence>
<evidence type="ECO:0000313" key="21">
    <source>
        <dbReference type="EMBL" id="KIJ27970.1"/>
    </source>
</evidence>
<comment type="function">
    <text evidence="17">Highly selective calcium channel localized to the inner mitochondrial membrane, which mediates calcium uptake into the mitochondrial matrix. Mitochondrial calcium homeostasis plays key roles in cellular physiology and regulates ATP production, cytoplasmic calcium signals and activation of cell death pathways. Sufficient to operate as a pore-forming channel without the need of calcium-sensor or auxiliary subunit.</text>
</comment>
<evidence type="ECO:0000256" key="3">
    <source>
        <dbReference type="ARBA" id="ARBA00022448"/>
    </source>
</evidence>
<keyword evidence="6 19" id="KW-0812">Transmembrane</keyword>
<comment type="subcellular location">
    <subcellularLocation>
        <location evidence="1">Mitochondrion inner membrane</location>
        <topology evidence="1">Multi-pass membrane protein</topology>
    </subcellularLocation>
</comment>
<dbReference type="GO" id="GO:0036444">
    <property type="term" value="P:calcium import into the mitochondrion"/>
    <property type="evidence" value="ECO:0007669"/>
    <property type="project" value="UniProtKB-ARBA"/>
</dbReference>
<organism evidence="21 22">
    <name type="scientific">Sphaerobolus stellatus (strain SS14)</name>
    <dbReference type="NCBI Taxonomy" id="990650"/>
    <lineage>
        <taxon>Eukaryota</taxon>
        <taxon>Fungi</taxon>
        <taxon>Dikarya</taxon>
        <taxon>Basidiomycota</taxon>
        <taxon>Agaricomycotina</taxon>
        <taxon>Agaricomycetes</taxon>
        <taxon>Phallomycetidae</taxon>
        <taxon>Geastrales</taxon>
        <taxon>Sphaerobolaceae</taxon>
        <taxon>Sphaerobolus</taxon>
    </lineage>
</organism>
<evidence type="ECO:0000256" key="5">
    <source>
        <dbReference type="ARBA" id="ARBA00022673"/>
    </source>
</evidence>
<keyword evidence="11" id="KW-0496">Mitochondrion</keyword>
<feature type="region of interest" description="Disordered" evidence="18">
    <location>
        <begin position="305"/>
        <end position="390"/>
    </location>
</feature>
<keyword evidence="4" id="KW-0109">Calcium transport</keyword>
<dbReference type="InterPro" id="IPR006769">
    <property type="entry name" value="MCU_C"/>
</dbReference>
<evidence type="ECO:0000256" key="6">
    <source>
        <dbReference type="ARBA" id="ARBA00022692"/>
    </source>
</evidence>
<dbReference type="PANTHER" id="PTHR13462">
    <property type="entry name" value="CALCIUM UNIPORTER PROTEIN, MITOCHONDRIAL"/>
    <property type="match status" value="1"/>
</dbReference>
<feature type="compositionally biased region" description="Basic and acidic residues" evidence="18">
    <location>
        <begin position="360"/>
        <end position="390"/>
    </location>
</feature>
<feature type="transmembrane region" description="Helical" evidence="19">
    <location>
        <begin position="191"/>
        <end position="210"/>
    </location>
</feature>
<evidence type="ECO:0000256" key="19">
    <source>
        <dbReference type="SAM" id="Phobius"/>
    </source>
</evidence>
<evidence type="ECO:0000256" key="13">
    <source>
        <dbReference type="ARBA" id="ARBA00023303"/>
    </source>
</evidence>
<evidence type="ECO:0000256" key="1">
    <source>
        <dbReference type="ARBA" id="ARBA00004448"/>
    </source>
</evidence>
<evidence type="ECO:0000256" key="12">
    <source>
        <dbReference type="ARBA" id="ARBA00023136"/>
    </source>
</evidence>
<accession>A0A0C9URY8</accession>
<evidence type="ECO:0000256" key="9">
    <source>
        <dbReference type="ARBA" id="ARBA00022989"/>
    </source>
</evidence>
<keyword evidence="10" id="KW-0406">Ion transport</keyword>
<dbReference type="Pfam" id="PF04678">
    <property type="entry name" value="MCU"/>
    <property type="match status" value="1"/>
</dbReference>
<dbReference type="Proteomes" id="UP000054279">
    <property type="component" value="Unassembled WGS sequence"/>
</dbReference>
<evidence type="ECO:0000259" key="20">
    <source>
        <dbReference type="Pfam" id="PF04678"/>
    </source>
</evidence>
<keyword evidence="22" id="KW-1185">Reference proteome</keyword>
<dbReference type="HOGENOM" id="CLU_035826_0_0_1"/>
<feature type="transmembrane region" description="Helical" evidence="19">
    <location>
        <begin position="222"/>
        <end position="240"/>
    </location>
</feature>
<feature type="compositionally biased region" description="Basic and acidic residues" evidence="18">
    <location>
        <begin position="326"/>
        <end position="352"/>
    </location>
</feature>
<keyword evidence="7" id="KW-0999">Mitochondrion inner membrane</keyword>
<feature type="compositionally biased region" description="Polar residues" evidence="18">
    <location>
        <begin position="118"/>
        <end position="127"/>
    </location>
</feature>
<keyword evidence="8" id="KW-0106">Calcium</keyword>
<proteinExistence type="inferred from homology"/>